<dbReference type="PANTHER" id="PTHR43546">
    <property type="entry name" value="UPF0173 METAL-DEPENDENT HYDROLASE MJ1163-RELATED"/>
    <property type="match status" value="1"/>
</dbReference>
<keyword evidence="1" id="KW-0378">Hydrolase</keyword>
<gene>
    <name evidence="1" type="ORF">COT81_01995</name>
</gene>
<dbReference type="PANTHER" id="PTHR43546:SF3">
    <property type="entry name" value="UPF0173 METAL-DEPENDENT HYDROLASE MJ1163"/>
    <property type="match status" value="1"/>
</dbReference>
<dbReference type="Gene3D" id="3.60.15.10">
    <property type="entry name" value="Ribonuclease Z/Hydroxyacylglutathione hydrolase-like"/>
    <property type="match status" value="1"/>
</dbReference>
<dbReference type="AlphaFoldDB" id="A0A2H0W405"/>
<dbReference type="GO" id="GO:0016787">
    <property type="term" value="F:hydrolase activity"/>
    <property type="evidence" value="ECO:0007669"/>
    <property type="project" value="UniProtKB-KW"/>
</dbReference>
<dbReference type="InterPro" id="IPR036866">
    <property type="entry name" value="RibonucZ/Hydroxyglut_hydro"/>
</dbReference>
<dbReference type="EMBL" id="PEZZ01000013">
    <property type="protein sequence ID" value="PIS05271.1"/>
    <property type="molecule type" value="Genomic_DNA"/>
</dbReference>
<protein>
    <submittedName>
        <fullName evidence="1">MBL fold metallo-hydrolase</fullName>
    </submittedName>
</protein>
<organism evidence="1 2">
    <name type="scientific">Candidatus Buchananbacteria bacterium CG10_big_fil_rev_8_21_14_0_10_42_9</name>
    <dbReference type="NCBI Taxonomy" id="1974526"/>
    <lineage>
        <taxon>Bacteria</taxon>
        <taxon>Candidatus Buchananiibacteriota</taxon>
    </lineage>
</organism>
<evidence type="ECO:0000313" key="2">
    <source>
        <dbReference type="Proteomes" id="UP000230935"/>
    </source>
</evidence>
<dbReference type="InterPro" id="IPR050114">
    <property type="entry name" value="UPF0173_UPF0282_UlaG_hydrolase"/>
</dbReference>
<dbReference type="Pfam" id="PF13483">
    <property type="entry name" value="Lactamase_B_3"/>
    <property type="match status" value="1"/>
</dbReference>
<accession>A0A2H0W405</accession>
<name>A0A2H0W405_9BACT</name>
<sequence length="274" mass="30168">MKNILITLILIAIASGLFFYYTKTQEEKPVVTHQQPDTAMPETQTQSDVKITPISHATMVLEWGGHVIYTDPVGGAEAFSGQPAPDFILITDIHGDHLDIDTLEDVVGDETTLVVPQAVADMLPATPGKRPEPLASRAVVMDNGDAFPQLDFTVTAIPMYNLPESDDAFHVKGRGNGYVVERNGTRVYIAGDTAGIPEMRNLKDIDIAFVPMNLPYTMDVEEAANAVLAFKPKQVYPYHYRTPDGFSDVDKFKELVNAGDPNIEVLLLNWYSES</sequence>
<dbReference type="Proteomes" id="UP000230935">
    <property type="component" value="Unassembled WGS sequence"/>
</dbReference>
<comment type="caution">
    <text evidence="1">The sequence shown here is derived from an EMBL/GenBank/DDBJ whole genome shotgun (WGS) entry which is preliminary data.</text>
</comment>
<evidence type="ECO:0000313" key="1">
    <source>
        <dbReference type="EMBL" id="PIS05271.1"/>
    </source>
</evidence>
<proteinExistence type="predicted"/>
<dbReference type="SUPFAM" id="SSF56281">
    <property type="entry name" value="Metallo-hydrolase/oxidoreductase"/>
    <property type="match status" value="1"/>
</dbReference>
<reference evidence="2" key="1">
    <citation type="submission" date="2017-09" db="EMBL/GenBank/DDBJ databases">
        <title>Depth-based differentiation of microbial function through sediment-hosted aquifers and enrichment of novel symbionts in the deep terrestrial subsurface.</title>
        <authorList>
            <person name="Probst A.J."/>
            <person name="Ladd B."/>
            <person name="Jarett J.K."/>
            <person name="Geller-Mcgrath D.E."/>
            <person name="Sieber C.M.K."/>
            <person name="Emerson J.B."/>
            <person name="Anantharaman K."/>
            <person name="Thomas B.C."/>
            <person name="Malmstrom R."/>
            <person name="Stieglmeier M."/>
            <person name="Klingl A."/>
            <person name="Woyke T."/>
            <person name="Ryan C.M."/>
            <person name="Banfield J.F."/>
        </authorList>
    </citation>
    <scope>NUCLEOTIDE SEQUENCE [LARGE SCALE GENOMIC DNA]</scope>
</reference>